<keyword evidence="4 6" id="KW-1133">Transmembrane helix</keyword>
<feature type="transmembrane region" description="Helical" evidence="6">
    <location>
        <begin position="99"/>
        <end position="118"/>
    </location>
</feature>
<feature type="transmembrane region" description="Helical" evidence="6">
    <location>
        <begin position="153"/>
        <end position="174"/>
    </location>
</feature>
<dbReference type="PANTHER" id="PTHR30250:SF11">
    <property type="entry name" value="O-ANTIGEN TRANSPORTER-RELATED"/>
    <property type="match status" value="1"/>
</dbReference>
<gene>
    <name evidence="7" type="ORF">S03H2_33658</name>
</gene>
<evidence type="ECO:0000313" key="7">
    <source>
        <dbReference type="EMBL" id="GAH49698.1"/>
    </source>
</evidence>
<dbReference type="EMBL" id="BARU01020499">
    <property type="protein sequence ID" value="GAH49698.1"/>
    <property type="molecule type" value="Genomic_DNA"/>
</dbReference>
<feature type="transmembrane region" description="Helical" evidence="6">
    <location>
        <begin position="130"/>
        <end position="147"/>
    </location>
</feature>
<dbReference type="PANTHER" id="PTHR30250">
    <property type="entry name" value="PST FAMILY PREDICTED COLANIC ACID TRANSPORTER"/>
    <property type="match status" value="1"/>
</dbReference>
<name>X1HWL6_9ZZZZ</name>
<protein>
    <submittedName>
        <fullName evidence="7">Uncharacterized protein</fullName>
    </submittedName>
</protein>
<feature type="transmembrane region" description="Helical" evidence="6">
    <location>
        <begin position="67"/>
        <end position="87"/>
    </location>
</feature>
<reference evidence="7" key="1">
    <citation type="journal article" date="2014" name="Front. Microbiol.">
        <title>High frequency of phylogenetically diverse reductive dehalogenase-homologous genes in deep subseafloor sedimentary metagenomes.</title>
        <authorList>
            <person name="Kawai M."/>
            <person name="Futagami T."/>
            <person name="Toyoda A."/>
            <person name="Takaki Y."/>
            <person name="Nishi S."/>
            <person name="Hori S."/>
            <person name="Arai W."/>
            <person name="Tsubouchi T."/>
            <person name="Morono Y."/>
            <person name="Uchiyama I."/>
            <person name="Ito T."/>
            <person name="Fujiyama A."/>
            <person name="Inagaki F."/>
            <person name="Takami H."/>
        </authorList>
    </citation>
    <scope>NUCLEOTIDE SEQUENCE</scope>
    <source>
        <strain evidence="7">Expedition CK06-06</strain>
    </source>
</reference>
<dbReference type="InterPro" id="IPR050833">
    <property type="entry name" value="Poly_Biosynth_Transport"/>
</dbReference>
<organism evidence="7">
    <name type="scientific">marine sediment metagenome</name>
    <dbReference type="NCBI Taxonomy" id="412755"/>
    <lineage>
        <taxon>unclassified sequences</taxon>
        <taxon>metagenomes</taxon>
        <taxon>ecological metagenomes</taxon>
    </lineage>
</organism>
<comment type="caution">
    <text evidence="7">The sequence shown here is derived from an EMBL/GenBank/DDBJ whole genome shotgun (WGS) entry which is preliminary data.</text>
</comment>
<evidence type="ECO:0000256" key="4">
    <source>
        <dbReference type="ARBA" id="ARBA00022989"/>
    </source>
</evidence>
<keyword evidence="2" id="KW-1003">Cell membrane</keyword>
<evidence type="ECO:0000256" key="3">
    <source>
        <dbReference type="ARBA" id="ARBA00022692"/>
    </source>
</evidence>
<feature type="non-terminal residue" evidence="7">
    <location>
        <position position="1"/>
    </location>
</feature>
<keyword evidence="3 6" id="KW-0812">Transmembrane</keyword>
<accession>X1HWL6</accession>
<keyword evidence="5 6" id="KW-0472">Membrane</keyword>
<evidence type="ECO:0000256" key="2">
    <source>
        <dbReference type="ARBA" id="ARBA00022475"/>
    </source>
</evidence>
<comment type="subcellular location">
    <subcellularLocation>
        <location evidence="1">Cell membrane</location>
        <topology evidence="1">Multi-pass membrane protein</topology>
    </subcellularLocation>
</comment>
<feature type="transmembrane region" description="Helical" evidence="6">
    <location>
        <begin position="22"/>
        <end position="46"/>
    </location>
</feature>
<dbReference type="GO" id="GO:0005886">
    <property type="term" value="C:plasma membrane"/>
    <property type="evidence" value="ECO:0007669"/>
    <property type="project" value="UniProtKB-SubCell"/>
</dbReference>
<proteinExistence type="predicted"/>
<sequence length="184" mass="20746">LGTIDNLMINYYLGPSAVGLYAAYYIVFSIFIGRVLNTFSQVFLPMASHSKDVKLLFRRSLMFIKKIGILILGGNFCLIWFLFKLYGKAFSFDWRLASLMALSVTLYCFLMILGNIIVSTGIRGARIGTIFAFSSATLNVVLNAILIPHFQLFGAIIATLIVTLTMMIFVIYFIKMKLAKNEEY</sequence>
<evidence type="ECO:0000256" key="6">
    <source>
        <dbReference type="SAM" id="Phobius"/>
    </source>
</evidence>
<dbReference type="AlphaFoldDB" id="X1HWL6"/>
<evidence type="ECO:0000256" key="5">
    <source>
        <dbReference type="ARBA" id="ARBA00023136"/>
    </source>
</evidence>
<evidence type="ECO:0000256" key="1">
    <source>
        <dbReference type="ARBA" id="ARBA00004651"/>
    </source>
</evidence>